<comment type="pathway">
    <text evidence="13">Cofactor biosynthesis; thiamine diphosphate biosynthesis; 4-amino-2-methyl-5-diphosphomethylpyrimidine from 5-amino-1-(5-phospho-D-ribosyl)imidazole: step 2/3.</text>
</comment>
<protein>
    <recommendedName>
        <fullName evidence="7">Hydroxymethylpyrimidine/phosphomethylpyrimidine kinase</fullName>
        <ecNumber evidence="5">2.7.1.49</ecNumber>
        <ecNumber evidence="6">2.7.4.7</ecNumber>
    </recommendedName>
    <alternativeName>
        <fullName evidence="14">Hydroxymethylpyrimidine kinase</fullName>
    </alternativeName>
    <alternativeName>
        <fullName evidence="15">Hydroxymethylpyrimidine phosphate kinase</fullName>
    </alternativeName>
</protein>
<comment type="pathway">
    <text evidence="3">Cofactor biosynthesis; thiamine diphosphate biosynthesis; 4-amino-2-methyl-5-diphosphomethylpyrimidine from 5-amino-1-(5-phospho-D-ribosyl)imidazole: step 3/3.</text>
</comment>
<dbReference type="SUPFAM" id="SSF53613">
    <property type="entry name" value="Ribokinase-like"/>
    <property type="match status" value="1"/>
</dbReference>
<proteinExistence type="inferred from homology"/>
<dbReference type="Gene3D" id="3.40.1190.20">
    <property type="match status" value="1"/>
</dbReference>
<dbReference type="Proteomes" id="UP000824230">
    <property type="component" value="Unassembled WGS sequence"/>
</dbReference>
<keyword evidence="12" id="KW-0784">Thiamine biosynthesis</keyword>
<reference evidence="17" key="1">
    <citation type="journal article" date="2021" name="PeerJ">
        <title>Extensive microbial diversity within the chicken gut microbiome revealed by metagenomics and culture.</title>
        <authorList>
            <person name="Gilroy R."/>
            <person name="Ravi A."/>
            <person name="Getino M."/>
            <person name="Pursley I."/>
            <person name="Horton D.L."/>
            <person name="Alikhan N.F."/>
            <person name="Baker D."/>
            <person name="Gharbi K."/>
            <person name="Hall N."/>
            <person name="Watson M."/>
            <person name="Adriaenssens E.M."/>
            <person name="Foster-Nyarko E."/>
            <person name="Jarju S."/>
            <person name="Secka A."/>
            <person name="Antonio M."/>
            <person name="Oren A."/>
            <person name="Chaudhuri R.R."/>
            <person name="La Ragione R."/>
            <person name="Hildebrand F."/>
            <person name="Pallen M.J."/>
        </authorList>
    </citation>
    <scope>NUCLEOTIDE SEQUENCE</scope>
    <source>
        <strain evidence="17">ChiHjej12B11-1927</strain>
    </source>
</reference>
<keyword evidence="8 17" id="KW-0808">Transferase</keyword>
<accession>A0A9D2AMS8</accession>
<dbReference type="InterPro" id="IPR029056">
    <property type="entry name" value="Ribokinase-like"/>
</dbReference>
<evidence type="ECO:0000256" key="1">
    <source>
        <dbReference type="ARBA" id="ARBA00000151"/>
    </source>
</evidence>
<comment type="catalytic activity">
    <reaction evidence="1">
        <text>4-amino-5-hydroxymethyl-2-methylpyrimidine + ATP = 4-amino-2-methyl-5-(phosphooxymethyl)pyrimidine + ADP + H(+)</text>
        <dbReference type="Rhea" id="RHEA:23096"/>
        <dbReference type="ChEBI" id="CHEBI:15378"/>
        <dbReference type="ChEBI" id="CHEBI:16892"/>
        <dbReference type="ChEBI" id="CHEBI:30616"/>
        <dbReference type="ChEBI" id="CHEBI:58354"/>
        <dbReference type="ChEBI" id="CHEBI:456216"/>
        <dbReference type="EC" id="2.7.1.49"/>
    </reaction>
</comment>
<dbReference type="GO" id="GO:0008972">
    <property type="term" value="F:phosphomethylpyrimidine kinase activity"/>
    <property type="evidence" value="ECO:0007669"/>
    <property type="project" value="UniProtKB-EC"/>
</dbReference>
<dbReference type="EC" id="2.7.4.7" evidence="6"/>
<dbReference type="Pfam" id="PF08543">
    <property type="entry name" value="Phos_pyr_kin"/>
    <property type="match status" value="1"/>
</dbReference>
<keyword evidence="11" id="KW-0067">ATP-binding</keyword>
<dbReference type="CDD" id="cd01169">
    <property type="entry name" value="HMPP_kinase"/>
    <property type="match status" value="1"/>
</dbReference>
<evidence type="ECO:0000256" key="3">
    <source>
        <dbReference type="ARBA" id="ARBA00004769"/>
    </source>
</evidence>
<evidence type="ECO:0000256" key="5">
    <source>
        <dbReference type="ARBA" id="ARBA00012135"/>
    </source>
</evidence>
<name>A0A9D2AMS8_9FIRM</name>
<evidence type="ECO:0000256" key="7">
    <source>
        <dbReference type="ARBA" id="ARBA00019161"/>
    </source>
</evidence>
<dbReference type="EC" id="2.7.1.49" evidence="5"/>
<dbReference type="NCBIfam" id="TIGR00097">
    <property type="entry name" value="HMP-P_kinase"/>
    <property type="match status" value="1"/>
</dbReference>
<dbReference type="InterPro" id="IPR013749">
    <property type="entry name" value="PM/HMP-P_kinase-1"/>
</dbReference>
<dbReference type="GO" id="GO:0009228">
    <property type="term" value="P:thiamine biosynthetic process"/>
    <property type="evidence" value="ECO:0007669"/>
    <property type="project" value="UniProtKB-KW"/>
</dbReference>
<evidence type="ECO:0000256" key="2">
    <source>
        <dbReference type="ARBA" id="ARBA00000565"/>
    </source>
</evidence>
<evidence type="ECO:0000256" key="9">
    <source>
        <dbReference type="ARBA" id="ARBA00022741"/>
    </source>
</evidence>
<evidence type="ECO:0000256" key="6">
    <source>
        <dbReference type="ARBA" id="ARBA00012963"/>
    </source>
</evidence>
<comment type="caution">
    <text evidence="17">The sequence shown here is derived from an EMBL/GenBank/DDBJ whole genome shotgun (WGS) entry which is preliminary data.</text>
</comment>
<evidence type="ECO:0000256" key="8">
    <source>
        <dbReference type="ARBA" id="ARBA00022679"/>
    </source>
</evidence>
<dbReference type="FunFam" id="3.40.1190.20:FF:000003">
    <property type="entry name" value="Phosphomethylpyrimidine kinase ThiD"/>
    <property type="match status" value="1"/>
</dbReference>
<feature type="domain" description="Pyridoxamine kinase/Phosphomethylpyrimidine kinase" evidence="16">
    <location>
        <begin position="11"/>
        <end position="254"/>
    </location>
</feature>
<evidence type="ECO:0000256" key="13">
    <source>
        <dbReference type="ARBA" id="ARBA00037917"/>
    </source>
</evidence>
<dbReference type="InterPro" id="IPR004399">
    <property type="entry name" value="HMP/HMP-P_kinase_dom"/>
</dbReference>
<dbReference type="GO" id="GO:0005524">
    <property type="term" value="F:ATP binding"/>
    <property type="evidence" value="ECO:0007669"/>
    <property type="project" value="UniProtKB-KW"/>
</dbReference>
<keyword evidence="10 17" id="KW-0418">Kinase</keyword>
<gene>
    <name evidence="17" type="primary">thiD</name>
    <name evidence="17" type="ORF">H9738_04885</name>
</gene>
<sequence length="264" mass="27774">MKKVLSIAGSDSSGGAGIQADIKTITAHKMYAMTAITALTAQNTTGVYGVEEASPEFVGKQLDCIFRDIYPDAVKIGMVSNQEIIKVIAEKLREYKAENIVIDPVMVATSGSALMVEGAGKTLVEELFPLGKILTPNIPEAEALSGTEIKSRQDMEEAARIISSFTDGAVLVKGGHLTDRADDLLYEQGKSTWLSGARVENPNTHGTGCTLSSAIACGLAAGKSLEDSVREAKAYITGALKAGLNLGQGNGPLNHMYALPLQDS</sequence>
<evidence type="ECO:0000256" key="14">
    <source>
        <dbReference type="ARBA" id="ARBA00042102"/>
    </source>
</evidence>
<evidence type="ECO:0000256" key="15">
    <source>
        <dbReference type="ARBA" id="ARBA00043176"/>
    </source>
</evidence>
<dbReference type="GO" id="GO:0005829">
    <property type="term" value="C:cytosol"/>
    <property type="evidence" value="ECO:0007669"/>
    <property type="project" value="TreeGrafter"/>
</dbReference>
<dbReference type="GO" id="GO:0008902">
    <property type="term" value="F:hydroxymethylpyrimidine kinase activity"/>
    <property type="evidence" value="ECO:0007669"/>
    <property type="project" value="UniProtKB-EC"/>
</dbReference>
<evidence type="ECO:0000313" key="17">
    <source>
        <dbReference type="EMBL" id="HIX37192.1"/>
    </source>
</evidence>
<keyword evidence="9" id="KW-0547">Nucleotide-binding</keyword>
<evidence type="ECO:0000313" key="18">
    <source>
        <dbReference type="Proteomes" id="UP000824230"/>
    </source>
</evidence>
<dbReference type="PANTHER" id="PTHR20858:SF17">
    <property type="entry name" value="HYDROXYMETHYLPYRIMIDINE_PHOSPHOMETHYLPYRIMIDINE KINASE THI20-RELATED"/>
    <property type="match status" value="1"/>
</dbReference>
<reference evidence="17" key="2">
    <citation type="submission" date="2021-04" db="EMBL/GenBank/DDBJ databases">
        <authorList>
            <person name="Gilroy R."/>
        </authorList>
    </citation>
    <scope>NUCLEOTIDE SEQUENCE</scope>
    <source>
        <strain evidence="17">ChiHjej12B11-1927</strain>
    </source>
</reference>
<organism evidence="17 18">
    <name type="scientific">Candidatus Blautia pullistercoris</name>
    <dbReference type="NCBI Taxonomy" id="2838499"/>
    <lineage>
        <taxon>Bacteria</taxon>
        <taxon>Bacillati</taxon>
        <taxon>Bacillota</taxon>
        <taxon>Clostridia</taxon>
        <taxon>Lachnospirales</taxon>
        <taxon>Lachnospiraceae</taxon>
        <taxon>Blautia</taxon>
    </lineage>
</organism>
<evidence type="ECO:0000259" key="16">
    <source>
        <dbReference type="Pfam" id="PF08543"/>
    </source>
</evidence>
<comment type="similarity">
    <text evidence="4">Belongs to the ThiD family.</text>
</comment>
<evidence type="ECO:0000256" key="10">
    <source>
        <dbReference type="ARBA" id="ARBA00022777"/>
    </source>
</evidence>
<evidence type="ECO:0000256" key="11">
    <source>
        <dbReference type="ARBA" id="ARBA00022840"/>
    </source>
</evidence>
<comment type="catalytic activity">
    <reaction evidence="2">
        <text>4-amino-2-methyl-5-(phosphooxymethyl)pyrimidine + ATP = 4-amino-2-methyl-5-(diphosphooxymethyl)pyrimidine + ADP</text>
        <dbReference type="Rhea" id="RHEA:19893"/>
        <dbReference type="ChEBI" id="CHEBI:30616"/>
        <dbReference type="ChEBI" id="CHEBI:57841"/>
        <dbReference type="ChEBI" id="CHEBI:58354"/>
        <dbReference type="ChEBI" id="CHEBI:456216"/>
        <dbReference type="EC" id="2.7.4.7"/>
    </reaction>
</comment>
<evidence type="ECO:0000256" key="12">
    <source>
        <dbReference type="ARBA" id="ARBA00022977"/>
    </source>
</evidence>
<dbReference type="AlphaFoldDB" id="A0A9D2AMS8"/>
<dbReference type="EMBL" id="DXFG01000092">
    <property type="protein sequence ID" value="HIX37192.1"/>
    <property type="molecule type" value="Genomic_DNA"/>
</dbReference>
<dbReference type="PANTHER" id="PTHR20858">
    <property type="entry name" value="PHOSPHOMETHYLPYRIMIDINE KINASE"/>
    <property type="match status" value="1"/>
</dbReference>
<evidence type="ECO:0000256" key="4">
    <source>
        <dbReference type="ARBA" id="ARBA00009879"/>
    </source>
</evidence>